<dbReference type="Proteomes" id="UP000030742">
    <property type="component" value="Unassembled WGS sequence"/>
</dbReference>
<protein>
    <recommendedName>
        <fullName evidence="4">G-protein coupled receptors family 1 profile domain-containing protein</fullName>
    </recommendedName>
</protein>
<keyword evidence="1" id="KW-1133">Transmembrane helix</keyword>
<accession>U4UAY6</accession>
<evidence type="ECO:0000313" key="3">
    <source>
        <dbReference type="Proteomes" id="UP000030742"/>
    </source>
</evidence>
<evidence type="ECO:0000256" key="1">
    <source>
        <dbReference type="SAM" id="Phobius"/>
    </source>
</evidence>
<dbReference type="EMBL" id="KB632169">
    <property type="protein sequence ID" value="ERL89473.1"/>
    <property type="molecule type" value="Genomic_DNA"/>
</dbReference>
<keyword evidence="1" id="KW-0812">Transmembrane</keyword>
<reference evidence="2 3" key="1">
    <citation type="journal article" date="2013" name="Genome Biol.">
        <title>Draft genome of the mountain pine beetle, Dendroctonus ponderosae Hopkins, a major forest pest.</title>
        <authorList>
            <person name="Keeling C.I."/>
            <person name="Yuen M.M."/>
            <person name="Liao N.Y."/>
            <person name="Docking T.R."/>
            <person name="Chan S.K."/>
            <person name="Taylor G.A."/>
            <person name="Palmquist D.L."/>
            <person name="Jackman S.D."/>
            <person name="Nguyen A."/>
            <person name="Li M."/>
            <person name="Henderson H."/>
            <person name="Janes J.K."/>
            <person name="Zhao Y."/>
            <person name="Pandoh P."/>
            <person name="Moore R."/>
            <person name="Sperling F.A."/>
            <person name="Huber D.P."/>
            <person name="Birol I."/>
            <person name="Jones S.J."/>
            <person name="Bohlmann J."/>
        </authorList>
    </citation>
    <scope>NUCLEOTIDE SEQUENCE</scope>
</reference>
<name>U4UAY6_DENPD</name>
<dbReference type="AlphaFoldDB" id="U4UAY6"/>
<evidence type="ECO:0000313" key="2">
    <source>
        <dbReference type="EMBL" id="ERL89473.1"/>
    </source>
</evidence>
<feature type="transmembrane region" description="Helical" evidence="1">
    <location>
        <begin position="29"/>
        <end position="52"/>
    </location>
</feature>
<gene>
    <name evidence="2" type="ORF">D910_06839</name>
</gene>
<dbReference type="OrthoDB" id="5984709at2759"/>
<proteinExistence type="predicted"/>
<organism evidence="2 3">
    <name type="scientific">Dendroctonus ponderosae</name>
    <name type="common">Mountain pine beetle</name>
    <dbReference type="NCBI Taxonomy" id="77166"/>
    <lineage>
        <taxon>Eukaryota</taxon>
        <taxon>Metazoa</taxon>
        <taxon>Ecdysozoa</taxon>
        <taxon>Arthropoda</taxon>
        <taxon>Hexapoda</taxon>
        <taxon>Insecta</taxon>
        <taxon>Pterygota</taxon>
        <taxon>Neoptera</taxon>
        <taxon>Endopterygota</taxon>
        <taxon>Coleoptera</taxon>
        <taxon>Polyphaga</taxon>
        <taxon>Cucujiformia</taxon>
        <taxon>Curculionidae</taxon>
        <taxon>Scolytinae</taxon>
        <taxon>Dendroctonus</taxon>
    </lineage>
</organism>
<evidence type="ECO:0008006" key="4">
    <source>
        <dbReference type="Google" id="ProtNLM"/>
    </source>
</evidence>
<keyword evidence="1" id="KW-0472">Membrane</keyword>
<sequence>MISNTSQVLTNEEVSPVTLNDHWSRLARLILLASMSAVGSVGNVFMMSAVMIEDYLRKRGDVERNKSGKKRRPFMDFDIKVGEMSSLRRFTDVGGRRNNRKCHLPEHLFAYFRPDQYEKDITLSTTLTHCPSRSGNRFNLMIKHALPS</sequence>